<keyword evidence="2" id="KW-1185">Reference proteome</keyword>
<accession>A0A2G1QH44</accession>
<evidence type="ECO:0000313" key="1">
    <source>
        <dbReference type="EMBL" id="PHP64843.1"/>
    </source>
</evidence>
<proteinExistence type="predicted"/>
<organism evidence="1 2">
    <name type="scientific">Zhengella mangrovi</name>
    <dbReference type="NCBI Taxonomy" id="1982044"/>
    <lineage>
        <taxon>Bacteria</taxon>
        <taxon>Pseudomonadati</taxon>
        <taxon>Pseudomonadota</taxon>
        <taxon>Alphaproteobacteria</taxon>
        <taxon>Hyphomicrobiales</taxon>
        <taxon>Notoacmeibacteraceae</taxon>
        <taxon>Zhengella</taxon>
    </lineage>
</organism>
<name>A0A2G1QH44_9HYPH</name>
<dbReference type="AlphaFoldDB" id="A0A2G1QH44"/>
<dbReference type="InterPro" id="IPR010321">
    <property type="entry name" value="DUF922"/>
</dbReference>
<dbReference type="Pfam" id="PF06037">
    <property type="entry name" value="DUF922"/>
    <property type="match status" value="1"/>
</dbReference>
<protein>
    <submittedName>
        <fullName evidence="1">Peptidase</fullName>
    </submittedName>
</protein>
<gene>
    <name evidence="1" type="ORF">CSC94_21895</name>
</gene>
<dbReference type="PIRSF" id="PIRSF010521">
    <property type="entry name" value="DUF922_bac"/>
    <property type="match status" value="1"/>
</dbReference>
<evidence type="ECO:0000313" key="2">
    <source>
        <dbReference type="Proteomes" id="UP000221168"/>
    </source>
</evidence>
<dbReference type="OrthoDB" id="7906163at2"/>
<reference evidence="1 2" key="1">
    <citation type="submission" date="2017-10" db="EMBL/GenBank/DDBJ databases">
        <title>Sedimentibacterium mangrovi gen. nov., sp. nov., a novel member of family Phyllobacteriacea isolated from mangrove sediment.</title>
        <authorList>
            <person name="Liao H."/>
            <person name="Tian Y."/>
        </authorList>
    </citation>
    <scope>NUCLEOTIDE SEQUENCE [LARGE SCALE GENOMIC DNA]</scope>
    <source>
        <strain evidence="1 2">X9-2-2</strain>
    </source>
</reference>
<dbReference type="RefSeq" id="WP_099308523.1">
    <property type="nucleotide sequence ID" value="NZ_PDVP01000021.1"/>
</dbReference>
<comment type="caution">
    <text evidence="1">The sequence shown here is derived from an EMBL/GenBank/DDBJ whole genome shotgun (WGS) entry which is preliminary data.</text>
</comment>
<sequence length="221" mass="24082">MRPAPRDPARAGHAARIERRRRRTGLRPLLANSIAALALIALPARAADWKATERVATYSVSGETGLALYRSIGENGPRLGPGASAIAHTSFELKWRRDYRPDGTACQLRSALPFLTITTTLPKPSAPPTGATARRWKTFIDGITAHEAIHSAMIHDLVRAIIAGTVGTRTENDPRCTKIRPLILQKVKAAYARHQARSRAFDKDEMGRGGNVEGLVRGLVE</sequence>
<dbReference type="EMBL" id="PDVP01000021">
    <property type="protein sequence ID" value="PHP64843.1"/>
    <property type="molecule type" value="Genomic_DNA"/>
</dbReference>
<dbReference type="Proteomes" id="UP000221168">
    <property type="component" value="Unassembled WGS sequence"/>
</dbReference>